<dbReference type="InterPro" id="IPR010809">
    <property type="entry name" value="FliD_C"/>
</dbReference>
<evidence type="ECO:0000256" key="1">
    <source>
        <dbReference type="ARBA" id="ARBA00009764"/>
    </source>
</evidence>
<evidence type="ECO:0000256" key="5">
    <source>
        <dbReference type="RuleBase" id="RU362066"/>
    </source>
</evidence>
<comment type="similarity">
    <text evidence="1 5">Belongs to the FliD family.</text>
</comment>
<dbReference type="EMBL" id="DXCX01000075">
    <property type="protein sequence ID" value="HIY73754.1"/>
    <property type="molecule type" value="Genomic_DNA"/>
</dbReference>
<protein>
    <recommendedName>
        <fullName evidence="5">Flagellar hook-associated protein 2</fullName>
        <shortName evidence="5">HAP2</shortName>
    </recommendedName>
    <alternativeName>
        <fullName evidence="5">Flagellar cap protein</fullName>
    </alternativeName>
</protein>
<dbReference type="PANTHER" id="PTHR30288">
    <property type="entry name" value="FLAGELLAR CAP/ASSEMBLY PROTEIN FLID"/>
    <property type="match status" value="1"/>
</dbReference>
<keyword evidence="8" id="KW-0282">Flagellum</keyword>
<comment type="subunit">
    <text evidence="2 5">Homopentamer.</text>
</comment>
<feature type="domain" description="Flagellar hook-associated protein 2 C-terminal" evidence="7">
    <location>
        <begin position="494"/>
        <end position="784"/>
    </location>
</feature>
<evidence type="ECO:0000313" key="9">
    <source>
        <dbReference type="Proteomes" id="UP000886824"/>
    </source>
</evidence>
<keyword evidence="8" id="KW-0966">Cell projection</keyword>
<gene>
    <name evidence="8" type="primary">fliD</name>
    <name evidence="8" type="ORF">H9826_07255</name>
</gene>
<feature type="domain" description="Flagellar hook-associated protein 2 N-terminal" evidence="6">
    <location>
        <begin position="31"/>
        <end position="132"/>
    </location>
</feature>
<dbReference type="GO" id="GO:0007155">
    <property type="term" value="P:cell adhesion"/>
    <property type="evidence" value="ECO:0007669"/>
    <property type="project" value="InterPro"/>
</dbReference>
<keyword evidence="4 5" id="KW-0975">Bacterial flagellum</keyword>
<comment type="caution">
    <text evidence="8">The sequence shown here is derived from an EMBL/GenBank/DDBJ whole genome shotgun (WGS) entry which is preliminary data.</text>
</comment>
<dbReference type="Proteomes" id="UP000886824">
    <property type="component" value="Unassembled WGS sequence"/>
</dbReference>
<accession>A0A9D2CER2</accession>
<dbReference type="InterPro" id="IPR003481">
    <property type="entry name" value="FliD_N"/>
</dbReference>
<comment type="function">
    <text evidence="5">Required for morphogenesis and for the elongation of the flagellar filament by facilitating polymerization of the flagellin monomers at the tip of growing filament. Forms a capping structure, which prevents flagellin subunits (transported through the central channel of the flagellum) from leaking out without polymerization at the distal end.</text>
</comment>
<dbReference type="Pfam" id="PF02465">
    <property type="entry name" value="FliD_N"/>
    <property type="match status" value="1"/>
</dbReference>
<dbReference type="GO" id="GO:0071973">
    <property type="term" value="P:bacterial-type flagellum-dependent cell motility"/>
    <property type="evidence" value="ECO:0007669"/>
    <property type="project" value="TreeGrafter"/>
</dbReference>
<reference evidence="8" key="2">
    <citation type="submission" date="2021-04" db="EMBL/GenBank/DDBJ databases">
        <authorList>
            <person name="Gilroy R."/>
        </authorList>
    </citation>
    <scope>NUCLEOTIDE SEQUENCE</scope>
    <source>
        <strain evidence="8">CHK33-7979</strain>
    </source>
</reference>
<sequence length="796" mass="84443">MASIYSLMGSTSSSSSIYGSRGSNIISGLASGLDTEALIEGMLQSYKQKIQGLQQDRTKLQWQQSAYQSISNKLVELSRKYTSYTSTTNLFSNSFFDNAVTTTAKGTYSDLVSATGKGTSDVVINGVSQLASKAQYSVSNSLGTNISGTTATVTGGELNLSNDMTLSTIDGSLSIKYGSQTINLNFGELDLFQDGNGKLDTSKLQETINKQLDETEIVVGGTTCKASERVSVTVGSNGEVSLNEIGGAGNPLYISGASGNFASLVKDLEDAVKDESSSFSLDMTKDVSKTVSTSDYLSDKTISVTLNGQTKTIKLGGITPQGSESFNDAFVRTLNEKVADAFGNGKLTAKLDGGKLTFTGNASDNFSISSGAGELVGLGSETLTSYLDTNKTLGDLLGDNMGGLTAVGQDDNGNDLYGLTINGVTMKFTKDTSLSSVMEAINSNTEAGVDVSYSKLTNEFVFTAKETGSAGKIEMGDDLAKQLFGDSSGYTQGTDAVFTATINGKTQTFTRSTNNVDLDGLKVTLEGTFDAVYVKDDQGQNTDVVDKTQGVSFSTKTNTDTIVDAIKQFVEDYNALVTEVKKAYSDMPLQQSNGSRYEPLTSEQEADMTESELKAYEEKAKTGILFMDSDLSSLYNSLRSAVTPGGNDGAYLRSIGINTSYSEGLTTISLDEAALREALETDPDGVRDAFAKSQKNGAATDGLMASIQSVTEKYAATTGATKGILIEKAGSQYAPSSALQNTMLDKMSDIDEQIEKWQDKMTNQVDYYTNKFTQLELLINQMNSQSSALAGLTGGY</sequence>
<dbReference type="PANTHER" id="PTHR30288:SF0">
    <property type="entry name" value="FLAGELLAR HOOK-ASSOCIATED PROTEIN 2"/>
    <property type="match status" value="1"/>
</dbReference>
<dbReference type="InterPro" id="IPR040026">
    <property type="entry name" value="FliD"/>
</dbReference>
<dbReference type="GO" id="GO:0005576">
    <property type="term" value="C:extracellular region"/>
    <property type="evidence" value="ECO:0007669"/>
    <property type="project" value="UniProtKB-SubCell"/>
</dbReference>
<organism evidence="8 9">
    <name type="scientific">Candidatus Intestinimonas merdavium</name>
    <dbReference type="NCBI Taxonomy" id="2838622"/>
    <lineage>
        <taxon>Bacteria</taxon>
        <taxon>Bacillati</taxon>
        <taxon>Bacillota</taxon>
        <taxon>Clostridia</taxon>
        <taxon>Eubacteriales</taxon>
        <taxon>Intestinimonas</taxon>
    </lineage>
</organism>
<evidence type="ECO:0000259" key="6">
    <source>
        <dbReference type="Pfam" id="PF02465"/>
    </source>
</evidence>
<reference evidence="8" key="1">
    <citation type="journal article" date="2021" name="PeerJ">
        <title>Extensive microbial diversity within the chicken gut microbiome revealed by metagenomics and culture.</title>
        <authorList>
            <person name="Gilroy R."/>
            <person name="Ravi A."/>
            <person name="Getino M."/>
            <person name="Pursley I."/>
            <person name="Horton D.L."/>
            <person name="Alikhan N.F."/>
            <person name="Baker D."/>
            <person name="Gharbi K."/>
            <person name="Hall N."/>
            <person name="Watson M."/>
            <person name="Adriaenssens E.M."/>
            <person name="Foster-Nyarko E."/>
            <person name="Jarju S."/>
            <person name="Secka A."/>
            <person name="Antonio M."/>
            <person name="Oren A."/>
            <person name="Chaudhuri R.R."/>
            <person name="La Ragione R."/>
            <person name="Hildebrand F."/>
            <person name="Pallen M.J."/>
        </authorList>
    </citation>
    <scope>NUCLEOTIDE SEQUENCE</scope>
    <source>
        <strain evidence="8">CHK33-7979</strain>
    </source>
</reference>
<keyword evidence="8" id="KW-0969">Cilium</keyword>
<dbReference type="AlphaFoldDB" id="A0A9D2CER2"/>
<comment type="subcellular location">
    <subcellularLocation>
        <location evidence="5">Secreted</location>
    </subcellularLocation>
    <subcellularLocation>
        <location evidence="5">Bacterial flagellum</location>
    </subcellularLocation>
</comment>
<name>A0A9D2CER2_9FIRM</name>
<evidence type="ECO:0000256" key="2">
    <source>
        <dbReference type="ARBA" id="ARBA00011255"/>
    </source>
</evidence>
<evidence type="ECO:0000259" key="7">
    <source>
        <dbReference type="Pfam" id="PF07195"/>
    </source>
</evidence>
<dbReference type="Pfam" id="PF07195">
    <property type="entry name" value="FliD_C"/>
    <property type="match status" value="1"/>
</dbReference>
<keyword evidence="5" id="KW-0964">Secreted</keyword>
<keyword evidence="3" id="KW-0175">Coiled coil</keyword>
<dbReference type="GO" id="GO:0009424">
    <property type="term" value="C:bacterial-type flagellum hook"/>
    <property type="evidence" value="ECO:0007669"/>
    <property type="project" value="UniProtKB-UniRule"/>
</dbReference>
<dbReference type="GO" id="GO:0009421">
    <property type="term" value="C:bacterial-type flagellum filament cap"/>
    <property type="evidence" value="ECO:0007669"/>
    <property type="project" value="InterPro"/>
</dbReference>
<evidence type="ECO:0000256" key="4">
    <source>
        <dbReference type="ARBA" id="ARBA00023143"/>
    </source>
</evidence>
<evidence type="ECO:0000256" key="3">
    <source>
        <dbReference type="ARBA" id="ARBA00023054"/>
    </source>
</evidence>
<proteinExistence type="inferred from homology"/>
<evidence type="ECO:0000313" key="8">
    <source>
        <dbReference type="EMBL" id="HIY73754.1"/>
    </source>
</evidence>